<dbReference type="EMBL" id="JBHSMQ010000002">
    <property type="protein sequence ID" value="MFC5454735.1"/>
    <property type="molecule type" value="Genomic_DNA"/>
</dbReference>
<evidence type="ECO:0000256" key="1">
    <source>
        <dbReference type="SAM" id="Phobius"/>
    </source>
</evidence>
<keyword evidence="1" id="KW-0472">Membrane</keyword>
<feature type="transmembrane region" description="Helical" evidence="1">
    <location>
        <begin position="12"/>
        <end position="40"/>
    </location>
</feature>
<dbReference type="RefSeq" id="WP_377165116.1">
    <property type="nucleotide sequence ID" value="NZ_JBHSMQ010000002.1"/>
</dbReference>
<gene>
    <name evidence="2" type="ORF">ACFQDI_07725</name>
</gene>
<proteinExistence type="predicted"/>
<dbReference type="InterPro" id="IPR021446">
    <property type="entry name" value="DUF3096"/>
</dbReference>
<reference evidence="3" key="1">
    <citation type="journal article" date="2019" name="Int. J. Syst. Evol. Microbiol.">
        <title>The Global Catalogue of Microorganisms (GCM) 10K type strain sequencing project: providing services to taxonomists for standard genome sequencing and annotation.</title>
        <authorList>
            <consortium name="The Broad Institute Genomics Platform"/>
            <consortium name="The Broad Institute Genome Sequencing Center for Infectious Disease"/>
            <person name="Wu L."/>
            <person name="Ma J."/>
        </authorList>
    </citation>
    <scope>NUCLEOTIDE SEQUENCE [LARGE SCALE GENOMIC DNA]</scope>
    <source>
        <strain evidence="3">CGMCC 4.1469</strain>
    </source>
</reference>
<keyword evidence="1" id="KW-0812">Transmembrane</keyword>
<protein>
    <submittedName>
        <fullName evidence="2">DUF3096 domain-containing protein</fullName>
    </submittedName>
</protein>
<accession>A0ABW0KNA9</accession>
<dbReference type="Pfam" id="PF11295">
    <property type="entry name" value="DUF3096"/>
    <property type="match status" value="1"/>
</dbReference>
<name>A0ABW0KNA9_9BACT</name>
<sequence>MNKHLSPLMSVIAGICVLMFPALLNYVVGIYLILTGVLAFQKG</sequence>
<organism evidence="2 3">
    <name type="scientific">Prosthecobacter fluviatilis</name>
    <dbReference type="NCBI Taxonomy" id="445931"/>
    <lineage>
        <taxon>Bacteria</taxon>
        <taxon>Pseudomonadati</taxon>
        <taxon>Verrucomicrobiota</taxon>
        <taxon>Verrucomicrobiia</taxon>
        <taxon>Verrucomicrobiales</taxon>
        <taxon>Verrucomicrobiaceae</taxon>
        <taxon>Prosthecobacter</taxon>
    </lineage>
</organism>
<evidence type="ECO:0000313" key="3">
    <source>
        <dbReference type="Proteomes" id="UP001596052"/>
    </source>
</evidence>
<dbReference type="Proteomes" id="UP001596052">
    <property type="component" value="Unassembled WGS sequence"/>
</dbReference>
<keyword evidence="1" id="KW-1133">Transmembrane helix</keyword>
<keyword evidence="3" id="KW-1185">Reference proteome</keyword>
<comment type="caution">
    <text evidence="2">The sequence shown here is derived from an EMBL/GenBank/DDBJ whole genome shotgun (WGS) entry which is preliminary data.</text>
</comment>
<evidence type="ECO:0000313" key="2">
    <source>
        <dbReference type="EMBL" id="MFC5454735.1"/>
    </source>
</evidence>